<evidence type="ECO:0000313" key="6">
    <source>
        <dbReference type="Proteomes" id="UP000008141"/>
    </source>
</evidence>
<comment type="cofactor">
    <cofactor evidence="3">
        <name>Zn(2+)</name>
        <dbReference type="ChEBI" id="CHEBI:29105"/>
    </cofactor>
</comment>
<dbReference type="KEGG" id="cvr:CHLNCDRAFT_132909"/>
<evidence type="ECO:0000259" key="4">
    <source>
        <dbReference type="PROSITE" id="PS50970"/>
    </source>
</evidence>
<gene>
    <name evidence="5" type="ORF">CHLNCDRAFT_132909</name>
</gene>
<keyword evidence="3" id="KW-0479">Metal-binding</keyword>
<keyword evidence="1 3" id="KW-0489">Methyltransferase</keyword>
<dbReference type="Proteomes" id="UP000008141">
    <property type="component" value="Unassembled WGS sequence"/>
</dbReference>
<dbReference type="PANTHER" id="PTHR11103:SF18">
    <property type="entry name" value="SLR1189 PROTEIN"/>
    <property type="match status" value="1"/>
</dbReference>
<keyword evidence="6" id="KW-1185">Reference proteome</keyword>
<feature type="binding site" evidence="3">
    <location>
        <position position="248"/>
    </location>
    <ligand>
        <name>Zn(2+)</name>
        <dbReference type="ChEBI" id="CHEBI:29105"/>
    </ligand>
</feature>
<dbReference type="STRING" id="554065.E1Z1X5"/>
<protein>
    <recommendedName>
        <fullName evidence="4">Hcy-binding domain-containing protein</fullName>
    </recommendedName>
</protein>
<keyword evidence="3" id="KW-0862">Zinc</keyword>
<dbReference type="OrthoDB" id="261426at2759"/>
<dbReference type="InParanoid" id="E1Z1X5"/>
<reference evidence="5 6" key="1">
    <citation type="journal article" date="2010" name="Plant Cell">
        <title>The Chlorella variabilis NC64A genome reveals adaptation to photosymbiosis, coevolution with viruses, and cryptic sex.</title>
        <authorList>
            <person name="Blanc G."/>
            <person name="Duncan G."/>
            <person name="Agarkova I."/>
            <person name="Borodovsky M."/>
            <person name="Gurnon J."/>
            <person name="Kuo A."/>
            <person name="Lindquist E."/>
            <person name="Lucas S."/>
            <person name="Pangilinan J."/>
            <person name="Polle J."/>
            <person name="Salamov A."/>
            <person name="Terry A."/>
            <person name="Yamada T."/>
            <person name="Dunigan D.D."/>
            <person name="Grigoriev I.V."/>
            <person name="Claverie J.M."/>
            <person name="Van Etten J.L."/>
        </authorList>
    </citation>
    <scope>NUCLEOTIDE SEQUENCE [LARGE SCALE GENOMIC DNA]</scope>
    <source>
        <strain evidence="5 6">NC64A</strain>
    </source>
</reference>
<evidence type="ECO:0000256" key="2">
    <source>
        <dbReference type="ARBA" id="ARBA00022679"/>
    </source>
</evidence>
<feature type="binding site" evidence="3">
    <location>
        <position position="249"/>
    </location>
    <ligand>
        <name>Zn(2+)</name>
        <dbReference type="ChEBI" id="CHEBI:29105"/>
    </ligand>
</feature>
<dbReference type="SUPFAM" id="SSF82282">
    <property type="entry name" value="Homocysteine S-methyltransferase"/>
    <property type="match status" value="1"/>
</dbReference>
<name>E1Z1X5_CHLVA</name>
<proteinExistence type="predicted"/>
<accession>E1Z1X5</accession>
<dbReference type="Pfam" id="PF02574">
    <property type="entry name" value="S-methyl_trans"/>
    <property type="match status" value="1"/>
</dbReference>
<feature type="domain" description="Hcy-binding" evidence="4">
    <location>
        <begin position="1"/>
        <end position="263"/>
    </location>
</feature>
<evidence type="ECO:0000256" key="3">
    <source>
        <dbReference type="PROSITE-ProRule" id="PRU00333"/>
    </source>
</evidence>
<organism evidence="6">
    <name type="scientific">Chlorella variabilis</name>
    <name type="common">Green alga</name>
    <dbReference type="NCBI Taxonomy" id="554065"/>
    <lineage>
        <taxon>Eukaryota</taxon>
        <taxon>Viridiplantae</taxon>
        <taxon>Chlorophyta</taxon>
        <taxon>core chlorophytes</taxon>
        <taxon>Trebouxiophyceae</taxon>
        <taxon>Chlorellales</taxon>
        <taxon>Chlorellaceae</taxon>
        <taxon>Chlorella clade</taxon>
        <taxon>Chlorella</taxon>
    </lineage>
</organism>
<dbReference type="PROSITE" id="PS50970">
    <property type="entry name" value="HCY"/>
    <property type="match status" value="1"/>
</dbReference>
<dbReference type="OMA" id="RFIGACC"/>
<feature type="binding site" evidence="3">
    <location>
        <position position="190"/>
    </location>
    <ligand>
        <name>Zn(2+)</name>
        <dbReference type="ChEBI" id="CHEBI:29105"/>
    </ligand>
</feature>
<keyword evidence="2 3" id="KW-0808">Transferase</keyword>
<dbReference type="GeneID" id="17359258"/>
<sequence length="263" mass="27474">MGAVTLLDGGIGHLLKAKGVERLVPGLEYEQLFLAGADVITVNSFACTEWSLGRIGKAGLQQELLEAAARLARAAATEAASSGSGRQVLVAGCLPPLRESYQAQASGLRAFEEMQPEYNLLAGKRDAAVHHCDLLLCETLSTCTEGLAAGTAAAASGLPWWASWTIEDRDDDAVVAVAELPGLEAVLVNCCSPQAVAAALPVLKAAAPPGKTTMQAWRGKLDGIILAEAYARHAARWVDLGASIVGGCCGVGPRHIELIRRRL</sequence>
<dbReference type="Gene3D" id="3.20.20.330">
    <property type="entry name" value="Homocysteine-binding-like domain"/>
    <property type="match status" value="1"/>
</dbReference>
<dbReference type="FunCoup" id="E1Z1X5">
    <property type="interactions" value="745"/>
</dbReference>
<dbReference type="EMBL" id="GL433835">
    <property type="protein sequence ID" value="EFN59570.1"/>
    <property type="molecule type" value="Genomic_DNA"/>
</dbReference>
<evidence type="ECO:0000256" key="1">
    <source>
        <dbReference type="ARBA" id="ARBA00022603"/>
    </source>
</evidence>
<dbReference type="GO" id="GO:0032259">
    <property type="term" value="P:methylation"/>
    <property type="evidence" value="ECO:0007669"/>
    <property type="project" value="UniProtKB-KW"/>
</dbReference>
<dbReference type="RefSeq" id="XP_005851672.1">
    <property type="nucleotide sequence ID" value="XM_005851610.1"/>
</dbReference>
<dbReference type="eggNOG" id="ENOG502QTZT">
    <property type="taxonomic scope" value="Eukaryota"/>
</dbReference>
<dbReference type="PANTHER" id="PTHR11103">
    <property type="entry name" value="SLR1189 PROTEIN"/>
    <property type="match status" value="1"/>
</dbReference>
<dbReference type="GO" id="GO:0046872">
    <property type="term" value="F:metal ion binding"/>
    <property type="evidence" value="ECO:0007669"/>
    <property type="project" value="UniProtKB-KW"/>
</dbReference>
<dbReference type="GO" id="GO:0008168">
    <property type="term" value="F:methyltransferase activity"/>
    <property type="evidence" value="ECO:0007669"/>
    <property type="project" value="UniProtKB-UniRule"/>
</dbReference>
<dbReference type="AlphaFoldDB" id="E1Z1X5"/>
<evidence type="ECO:0000313" key="5">
    <source>
        <dbReference type="EMBL" id="EFN59570.1"/>
    </source>
</evidence>
<dbReference type="InterPro" id="IPR036589">
    <property type="entry name" value="HCY_dom_sf"/>
</dbReference>
<dbReference type="InterPro" id="IPR003726">
    <property type="entry name" value="HCY_dom"/>
</dbReference>